<proteinExistence type="predicted"/>
<dbReference type="Gene3D" id="3.30.1150.10">
    <property type="match status" value="1"/>
</dbReference>
<dbReference type="EMBL" id="CP016094">
    <property type="protein sequence ID" value="AOS43856.1"/>
    <property type="molecule type" value="Genomic_DNA"/>
</dbReference>
<dbReference type="KEGG" id="obg:Verru16b_00914"/>
<evidence type="ECO:0000259" key="1">
    <source>
        <dbReference type="Pfam" id="PF03544"/>
    </source>
</evidence>
<protein>
    <submittedName>
        <fullName evidence="2">Gram-negative bacterial tonB protein</fullName>
    </submittedName>
</protein>
<dbReference type="Proteomes" id="UP000095228">
    <property type="component" value="Chromosome"/>
</dbReference>
<dbReference type="STRING" id="1838286.Verru16b_00914"/>
<sequence>MAETVTLPPPESAVANAAAEALSVVLGLAVTLALFLGVAHFEATEAPAEEADLAEMRAMSVPLETPPPRPVETPPVAVSGSPFAGLEVSATDSPVRIAVVPPDLATLLPTNSTAPAAKIEPAQLYTEFKPRTELTGDFSRVFQQHEVDQRPLVVSRPKPYIPPVVRGNADTLRISVLILIDTRGAVSNVRVLQGSGNEHFDKIILYDISHSWVFSPAMKKGRKVRCLVQQNVRVVWSGGSPFDSY</sequence>
<organism evidence="2 3">
    <name type="scientific">Lacunisphaera limnophila</name>
    <dbReference type="NCBI Taxonomy" id="1838286"/>
    <lineage>
        <taxon>Bacteria</taxon>
        <taxon>Pseudomonadati</taxon>
        <taxon>Verrucomicrobiota</taxon>
        <taxon>Opitutia</taxon>
        <taxon>Opitutales</taxon>
        <taxon>Opitutaceae</taxon>
        <taxon>Lacunisphaera</taxon>
    </lineage>
</organism>
<reference evidence="2 3" key="1">
    <citation type="submission" date="2016-06" db="EMBL/GenBank/DDBJ databases">
        <title>Three novel species with peptidoglycan cell walls form the new genus Lacunisphaera gen. nov. in the family Opitutaceae of the verrucomicrobial subdivision 4.</title>
        <authorList>
            <person name="Rast P."/>
            <person name="Gloeckner I."/>
            <person name="Jogler M."/>
            <person name="Boedeker C."/>
            <person name="Jeske O."/>
            <person name="Wiegand S."/>
            <person name="Reinhardt R."/>
            <person name="Schumann P."/>
            <person name="Rohde M."/>
            <person name="Spring S."/>
            <person name="Gloeckner F.O."/>
            <person name="Jogler C."/>
        </authorList>
    </citation>
    <scope>NUCLEOTIDE SEQUENCE [LARGE SCALE GENOMIC DNA]</scope>
    <source>
        <strain evidence="2 3">IG16b</strain>
    </source>
</reference>
<dbReference type="InterPro" id="IPR037682">
    <property type="entry name" value="TonB_C"/>
</dbReference>
<accession>A0A1D8ASL4</accession>
<dbReference type="RefSeq" id="WP_069961176.1">
    <property type="nucleotide sequence ID" value="NZ_CP016094.1"/>
</dbReference>
<feature type="domain" description="TonB C-terminal" evidence="1">
    <location>
        <begin position="173"/>
        <end position="233"/>
    </location>
</feature>
<dbReference type="AlphaFoldDB" id="A0A1D8ASL4"/>
<dbReference type="OrthoDB" id="9792439at2"/>
<gene>
    <name evidence="2" type="ORF">Verru16b_00914</name>
</gene>
<evidence type="ECO:0000313" key="3">
    <source>
        <dbReference type="Proteomes" id="UP000095228"/>
    </source>
</evidence>
<dbReference type="Pfam" id="PF03544">
    <property type="entry name" value="TonB_C"/>
    <property type="match status" value="1"/>
</dbReference>
<evidence type="ECO:0000313" key="2">
    <source>
        <dbReference type="EMBL" id="AOS43856.1"/>
    </source>
</evidence>
<keyword evidence="3" id="KW-1185">Reference proteome</keyword>
<name>A0A1D8ASL4_9BACT</name>
<dbReference type="GO" id="GO:0055085">
    <property type="term" value="P:transmembrane transport"/>
    <property type="evidence" value="ECO:0007669"/>
    <property type="project" value="InterPro"/>
</dbReference>
<dbReference type="SUPFAM" id="SSF74653">
    <property type="entry name" value="TolA/TonB C-terminal domain"/>
    <property type="match status" value="1"/>
</dbReference>